<dbReference type="PROSITE" id="PS50994">
    <property type="entry name" value="INTEGRASE"/>
    <property type="match status" value="1"/>
</dbReference>
<dbReference type="InterPro" id="IPR043502">
    <property type="entry name" value="DNA/RNA_pol_sf"/>
</dbReference>
<dbReference type="Gene3D" id="3.30.420.10">
    <property type="entry name" value="Ribonuclease H-like superfamily/Ribonuclease H"/>
    <property type="match status" value="1"/>
</dbReference>
<dbReference type="PANTHER" id="PTHR47331">
    <property type="entry name" value="PHD-TYPE DOMAIN-CONTAINING PROTEIN"/>
    <property type="match status" value="1"/>
</dbReference>
<dbReference type="InterPro" id="IPR008042">
    <property type="entry name" value="Retrotrans_Pao"/>
</dbReference>
<dbReference type="SUPFAM" id="SSF53098">
    <property type="entry name" value="Ribonuclease H-like"/>
    <property type="match status" value="1"/>
</dbReference>
<evidence type="ECO:0000259" key="2">
    <source>
        <dbReference type="PROSITE" id="PS50994"/>
    </source>
</evidence>
<dbReference type="InterPro" id="IPR036397">
    <property type="entry name" value="RNaseH_sf"/>
</dbReference>
<sequence>MTLRTSMTGAERGLDTPLFDAFIADTPYFQSITELRKYDRSLRDQRRALETILPRANPSPSPAPSLVHLPKTNLPEFSGDCTNYTSFGNTFKAGVHDLNISDSLKFMYLKQCLSGSPLTLISSLPVTDASYSSALGLLSQHYDNPEEVARALHNSLRNLPRVRSGESFCGDLRALLDQLECICIQLSQQNQSYNTIGVQMEVEERLPRFILDEIFQAKETDADWSTDKLKSRLRAILKRKEQIQILTPKSRRPPLAPVPQPFTLFSVQRSPPASIVPFDRPGGTASLPSRSAPNIPPEPRQPYPPPPPRVYRVGLLDDGSDYSYINIREAQSLGLPLSPTSVRLGVFNSPHYKDVPAFSTQFGVRLLDEGIGIRDSPNPPSSDESVLAEFTKSIGFLGDRYQVKLPFRAGPDSLPLPSNFGLCLGRLRSVYNTLSKDFSLLNRYHEIISEQLTLGIIEPVPQPGQFSPPLHYLAHHPVVNPVKNKVRIVYDGSAHIGKELSLNECLHPGPPLVPDLVGLLLRFRIPRIAIACDIEKAFLQVSVHPEHRDCTRFLWLKDIQILDPDRPHIHSTVPICRLPLDQSYQLHGFSDASAVAMCAAVYLRGSHPSTPSSKVALVFSKTKVKPAHKGTVLTIPKLELIAAEMASRALTFTQSHLSHLPLDPSLHLWSDSAIVLAWLNGQSPIKDVFVQNRIIFIKSLPKLTIRHLPGKENPADVGTRGVSSLPALEERRIWWSGPEWLSGPPKCWPTNPEIKPYSSTKISAPSTPTPPPPQLFSFNIVQAQRQAPTFDLARFSRLPKVLRSAAYFFRFISRLKSRNTNATPVRFPSLLISVAETRSALLFLIRQEQRQHPPIDRDNLALGIFTDPQQLLRSKGRLDKSRLGDNTTQPIYLSPKSPLTHLIIYETHLCNQHTSPLHTLSLLRLRFWLPKGRRTVQRVISKFCLPCRKFLVQPFNLPPFPPLPEDRVRVSPPFSKVGLDYCGPIYTNVPSQSSTKTKTQVKNWIVVWVCLPTRAISLDLVSDMSAPTFLLSFRRFSAKFGLPAVIYCDNAPTFVSFRSFLQSQSSTSWHFRAPNAPWKGGHYERFMAMIKFHLRRTLSSPSRPRTLPLDQMLTVLSEIESVINTRPITFDSSDPLNPRPLRPIDFIRPLGYRQNFPLAILEDPADPTFTPVETTQTSLQTLWDTLSRRTQNFWTQWVRDYLPSLRERFKKLNRPSAQCPKTGDLVLVQNEALPRSLWTPAVILEVHRNEENFPDTATIKFPSGHVTLRSVAHNSPQQCPLHFRSQGEMGYTSPHPTIHWPAGVSSRQYSPLNYRSQAPLGIAAPCSTPRLSSTSLGKHQPVRRSHDQRCPKN</sequence>
<reference evidence="4" key="1">
    <citation type="submission" date="2022-11" db="UniProtKB">
        <authorList>
            <consortium name="WormBaseParasite"/>
        </authorList>
    </citation>
    <scope>IDENTIFICATION</scope>
</reference>
<dbReference type="GO" id="GO:0003676">
    <property type="term" value="F:nucleic acid binding"/>
    <property type="evidence" value="ECO:0007669"/>
    <property type="project" value="InterPro"/>
</dbReference>
<feature type="domain" description="Integrase catalytic" evidence="2">
    <location>
        <begin position="969"/>
        <end position="1146"/>
    </location>
</feature>
<dbReference type="Pfam" id="PF05380">
    <property type="entry name" value="Peptidase_A17"/>
    <property type="match status" value="1"/>
</dbReference>
<dbReference type="GO" id="GO:0015074">
    <property type="term" value="P:DNA integration"/>
    <property type="evidence" value="ECO:0007669"/>
    <property type="project" value="InterPro"/>
</dbReference>
<dbReference type="SUPFAM" id="SSF56672">
    <property type="entry name" value="DNA/RNA polymerases"/>
    <property type="match status" value="1"/>
</dbReference>
<protein>
    <submittedName>
        <fullName evidence="4">Integrase catalytic domain-containing protein</fullName>
    </submittedName>
</protein>
<accession>A0A914I275</accession>
<organism evidence="3 4">
    <name type="scientific">Globodera rostochiensis</name>
    <name type="common">Golden nematode worm</name>
    <name type="synonym">Heterodera rostochiensis</name>
    <dbReference type="NCBI Taxonomy" id="31243"/>
    <lineage>
        <taxon>Eukaryota</taxon>
        <taxon>Metazoa</taxon>
        <taxon>Ecdysozoa</taxon>
        <taxon>Nematoda</taxon>
        <taxon>Chromadorea</taxon>
        <taxon>Rhabditida</taxon>
        <taxon>Tylenchina</taxon>
        <taxon>Tylenchomorpha</taxon>
        <taxon>Tylenchoidea</taxon>
        <taxon>Heteroderidae</taxon>
        <taxon>Heteroderinae</taxon>
        <taxon>Globodera</taxon>
    </lineage>
</organism>
<feature type="region of interest" description="Disordered" evidence="1">
    <location>
        <begin position="275"/>
        <end position="307"/>
    </location>
</feature>
<feature type="compositionally biased region" description="Basic and acidic residues" evidence="1">
    <location>
        <begin position="1344"/>
        <end position="1353"/>
    </location>
</feature>
<dbReference type="GO" id="GO:0042575">
    <property type="term" value="C:DNA polymerase complex"/>
    <property type="evidence" value="ECO:0007669"/>
    <property type="project" value="UniProtKB-ARBA"/>
</dbReference>
<dbReference type="Pfam" id="PF03564">
    <property type="entry name" value="DUF1759"/>
    <property type="match status" value="1"/>
</dbReference>
<dbReference type="InterPro" id="IPR005312">
    <property type="entry name" value="DUF1759"/>
</dbReference>
<dbReference type="InterPro" id="IPR040676">
    <property type="entry name" value="DUF5641"/>
</dbReference>
<dbReference type="InterPro" id="IPR001584">
    <property type="entry name" value="Integrase_cat-core"/>
</dbReference>
<evidence type="ECO:0000313" key="3">
    <source>
        <dbReference type="Proteomes" id="UP000887572"/>
    </source>
</evidence>
<evidence type="ECO:0000256" key="1">
    <source>
        <dbReference type="SAM" id="MobiDB-lite"/>
    </source>
</evidence>
<feature type="region of interest" description="Disordered" evidence="1">
    <location>
        <begin position="1331"/>
        <end position="1353"/>
    </location>
</feature>
<dbReference type="Proteomes" id="UP000887572">
    <property type="component" value="Unplaced"/>
</dbReference>
<proteinExistence type="predicted"/>
<keyword evidence="3" id="KW-1185">Reference proteome</keyword>
<dbReference type="InterPro" id="IPR012337">
    <property type="entry name" value="RNaseH-like_sf"/>
</dbReference>
<feature type="compositionally biased region" description="Pro residues" evidence="1">
    <location>
        <begin position="294"/>
        <end position="307"/>
    </location>
</feature>
<name>A0A914I275_GLORO</name>
<evidence type="ECO:0000313" key="4">
    <source>
        <dbReference type="WBParaSite" id="Gr19_v10_g5927.t1"/>
    </source>
</evidence>
<dbReference type="WBParaSite" id="Gr19_v10_g5927.t1">
    <property type="protein sequence ID" value="Gr19_v10_g5927.t1"/>
    <property type="gene ID" value="Gr19_v10_g5927"/>
</dbReference>
<dbReference type="Pfam" id="PF18701">
    <property type="entry name" value="DUF5641"/>
    <property type="match status" value="1"/>
</dbReference>